<protein>
    <submittedName>
        <fullName evidence="4">Integrin alpha chain</fullName>
    </submittedName>
</protein>
<dbReference type="Pfam" id="PF01839">
    <property type="entry name" value="FG-GAP"/>
    <property type="match status" value="3"/>
</dbReference>
<dbReference type="Gene3D" id="2.30.30.100">
    <property type="match status" value="1"/>
</dbReference>
<accession>A0A4P5ZAR7</accession>
<dbReference type="InterPro" id="IPR013517">
    <property type="entry name" value="FG-GAP"/>
</dbReference>
<feature type="domain" description="DUF4347" evidence="2">
    <location>
        <begin position="5"/>
        <end position="154"/>
    </location>
</feature>
<evidence type="ECO:0000259" key="3">
    <source>
        <dbReference type="Pfam" id="PF19077"/>
    </source>
</evidence>
<dbReference type="Gene3D" id="2.130.10.130">
    <property type="entry name" value="Integrin alpha, N-terminal"/>
    <property type="match status" value="1"/>
</dbReference>
<dbReference type="InterPro" id="IPR025592">
    <property type="entry name" value="DUF4347"/>
</dbReference>
<dbReference type="AlphaFoldDB" id="A0A4P5ZAR7"/>
<sequence>MNKQIIFVDSSVQDYQSLINNADAAQITNALANQKDISALHILSHGSEGSLNLSTEALNSHNLEKFSPQIKQWGKALTENADILLYGCEIGKGETGQNFVKRLSEITEANIAASATPTGSTELGGDWKLEVQTGDIKATIPFNAKALNTYIGVLGFATKADFTTGTNPQSVSIGDFNGDGKPDLAVANNGSNTASILLNTTANGATTPTFATKVDFTTGNAPQFVSIGDFNGDGKPDLAVANTNSSTVSILLNTTANGATTPTFAPKVDFTTDYGPLSVSIGDLNGDGKPDLAVAKNGSSTASVLLNTTATRATTPTFATKVDFTTGTGSGPRSVSIGDINGDGKLDLATANGNNRTASILLNTTATGATTPTFATNVDFTTGSRPCSVSIGDINGDGKPDLAVANYSSNTASIRLNTTAKVTAVTATSADDSYGVGATIAITVTFDAAVNVTGTPRLQLETGTTDRFATYNSGSGGNVLTFNYVVLPGDTSADLEYLSTSALTLNGGTIKETAASGWDAFLTLPTLATANSLGGSKAIVVDATAPTAPTIATTGTTNDNTPTITGTAEANSVVNILQGTTSLGTTTTDATGNWTFTPTTALTDATYSLTATATDAVGNVSTASRILSL</sequence>
<dbReference type="PANTHER" id="PTHR46580">
    <property type="entry name" value="SENSOR KINASE-RELATED"/>
    <property type="match status" value="1"/>
</dbReference>
<dbReference type="SUPFAM" id="SSF69318">
    <property type="entry name" value="Integrin alpha N-terminal domain"/>
    <property type="match status" value="2"/>
</dbReference>
<dbReference type="PANTHER" id="PTHR46580:SF4">
    <property type="entry name" value="ATP_GTP-BINDING PROTEIN"/>
    <property type="match status" value="1"/>
</dbReference>
<dbReference type="Pfam" id="PF19077">
    <property type="entry name" value="Big_13"/>
    <property type="match status" value="1"/>
</dbReference>
<dbReference type="EMBL" id="BJCD01000028">
    <property type="protein sequence ID" value="GDZ92583.1"/>
    <property type="molecule type" value="Genomic_DNA"/>
</dbReference>
<reference evidence="5" key="1">
    <citation type="submission" date="2019-02" db="EMBL/GenBank/DDBJ databases">
        <title>Draft genome sequence of Planktothrix agardhii NIES-905.</title>
        <authorList>
            <person name="Yamaguchi H."/>
            <person name="Suzuki S."/>
            <person name="Kawachi M."/>
        </authorList>
    </citation>
    <scope>NUCLEOTIDE SEQUENCE [LARGE SCALE GENOMIC DNA]</scope>
    <source>
        <strain evidence="5">CCAP 1459/11A</strain>
    </source>
</reference>
<evidence type="ECO:0000313" key="4">
    <source>
        <dbReference type="EMBL" id="GDZ92583.1"/>
    </source>
</evidence>
<name>A0A4P5ZAR7_PLAAG</name>
<evidence type="ECO:0000256" key="1">
    <source>
        <dbReference type="ARBA" id="ARBA00022729"/>
    </source>
</evidence>
<dbReference type="Proteomes" id="UP000299794">
    <property type="component" value="Unassembled WGS sequence"/>
</dbReference>
<comment type="caution">
    <text evidence="4">The sequence shown here is derived from an EMBL/GenBank/DDBJ whole genome shotgun (WGS) entry which is preliminary data.</text>
</comment>
<evidence type="ECO:0000313" key="5">
    <source>
        <dbReference type="Proteomes" id="UP000299794"/>
    </source>
</evidence>
<dbReference type="Pfam" id="PF13517">
    <property type="entry name" value="FG-GAP_3"/>
    <property type="match status" value="1"/>
</dbReference>
<dbReference type="InterPro" id="IPR028994">
    <property type="entry name" value="Integrin_alpha_N"/>
</dbReference>
<proteinExistence type="predicted"/>
<keyword evidence="1" id="KW-0732">Signal</keyword>
<dbReference type="RefSeq" id="WP_141293234.1">
    <property type="nucleotide sequence ID" value="NZ_BJCD01000028.1"/>
</dbReference>
<keyword evidence="4" id="KW-0401">Integrin</keyword>
<evidence type="ECO:0000259" key="2">
    <source>
        <dbReference type="Pfam" id="PF14252"/>
    </source>
</evidence>
<dbReference type="Pfam" id="PF14252">
    <property type="entry name" value="DUF4347"/>
    <property type="match status" value="1"/>
</dbReference>
<organism evidence="4 5">
    <name type="scientific">Planktothrix agardhii CCAP 1459/11A</name>
    <dbReference type="NCBI Taxonomy" id="282420"/>
    <lineage>
        <taxon>Bacteria</taxon>
        <taxon>Bacillati</taxon>
        <taxon>Cyanobacteriota</taxon>
        <taxon>Cyanophyceae</taxon>
        <taxon>Oscillatoriophycideae</taxon>
        <taxon>Oscillatoriales</taxon>
        <taxon>Microcoleaceae</taxon>
        <taxon>Planktothrix</taxon>
    </lineage>
</organism>
<gene>
    <name evidence="4" type="ORF">PA905_02780</name>
</gene>
<dbReference type="InterPro" id="IPR044016">
    <property type="entry name" value="Big_13"/>
</dbReference>
<feature type="domain" description="Bacterial Ig-like" evidence="3">
    <location>
        <begin position="555"/>
        <end position="625"/>
    </location>
</feature>
<dbReference type="Gene3D" id="2.60.40.1800">
    <property type="match status" value="2"/>
</dbReference>
<dbReference type="GO" id="GO:0007229">
    <property type="term" value="P:integrin-mediated signaling pathway"/>
    <property type="evidence" value="ECO:0007669"/>
    <property type="project" value="UniProtKB-KW"/>
</dbReference>